<dbReference type="RefSeq" id="WP_267770418.1">
    <property type="nucleotide sequence ID" value="NZ_JAPNKE010000002.1"/>
</dbReference>
<dbReference type="Proteomes" id="UP001150924">
    <property type="component" value="Unassembled WGS sequence"/>
</dbReference>
<name>A0A9X3IY82_9BACT</name>
<reference evidence="1" key="1">
    <citation type="submission" date="2022-11" db="EMBL/GenBank/DDBJ databases">
        <title>Minimal conservation of predation-associated metabolite biosynthetic gene clusters underscores biosynthetic potential of Myxococcota including descriptions for ten novel species: Archangium lansinium sp. nov., Myxococcus landrumus sp. nov., Nannocystis bai.</title>
        <authorList>
            <person name="Ahearne A."/>
            <person name="Stevens C."/>
            <person name="Phillips K."/>
        </authorList>
    </citation>
    <scope>NUCLEOTIDE SEQUENCE</scope>
    <source>
        <strain evidence="1">Na p29</strain>
    </source>
</reference>
<proteinExistence type="predicted"/>
<keyword evidence="2" id="KW-1185">Reference proteome</keyword>
<accession>A0A9X3IY82</accession>
<dbReference type="AlphaFoldDB" id="A0A9X3IY82"/>
<dbReference type="EMBL" id="JAPNKE010000002">
    <property type="protein sequence ID" value="MCY1007780.1"/>
    <property type="molecule type" value="Genomic_DNA"/>
</dbReference>
<protein>
    <submittedName>
        <fullName evidence="1">Uncharacterized protein</fullName>
    </submittedName>
</protein>
<gene>
    <name evidence="1" type="ORF">OV079_19925</name>
</gene>
<comment type="caution">
    <text evidence="1">The sequence shown here is derived from an EMBL/GenBank/DDBJ whole genome shotgun (WGS) entry which is preliminary data.</text>
</comment>
<sequence>MYLPQNEWSTPEEGDPPPCFRQGDLIEIDWVRLDYADATRDQTGTKFTVELRRRETVALVGTCCDLVLHKTPKRKGFLVSPLRKVPKHLSKPGALDALKAPMPLAGEVAAGFPNLIYFAGVSAPTGLYVQEGVIYLEALTMVDAITLDGATKLAELTRESRAEFKERLKWHFSRGGA</sequence>
<organism evidence="1 2">
    <name type="scientific">Nannocystis pusilla</name>
    <dbReference type="NCBI Taxonomy" id="889268"/>
    <lineage>
        <taxon>Bacteria</taxon>
        <taxon>Pseudomonadati</taxon>
        <taxon>Myxococcota</taxon>
        <taxon>Polyangia</taxon>
        <taxon>Nannocystales</taxon>
        <taxon>Nannocystaceae</taxon>
        <taxon>Nannocystis</taxon>
    </lineage>
</organism>
<evidence type="ECO:0000313" key="2">
    <source>
        <dbReference type="Proteomes" id="UP001150924"/>
    </source>
</evidence>
<evidence type="ECO:0000313" key="1">
    <source>
        <dbReference type="EMBL" id="MCY1007780.1"/>
    </source>
</evidence>